<dbReference type="PANTHER" id="PTHR46401:SF2">
    <property type="entry name" value="GLYCOSYLTRANSFERASE WBBK-RELATED"/>
    <property type="match status" value="1"/>
</dbReference>
<dbReference type="InterPro" id="IPR001296">
    <property type="entry name" value="Glyco_trans_1"/>
</dbReference>
<dbReference type="Pfam" id="PF00534">
    <property type="entry name" value="Glycos_transf_1"/>
    <property type="match status" value="1"/>
</dbReference>
<protein>
    <submittedName>
        <fullName evidence="3">Glycosyltransferase family 4 protein</fullName>
    </submittedName>
</protein>
<dbReference type="EMBL" id="JACNIG010000287">
    <property type="protein sequence ID" value="MBC8433260.1"/>
    <property type="molecule type" value="Genomic_DNA"/>
</dbReference>
<dbReference type="Gene3D" id="3.40.50.2000">
    <property type="entry name" value="Glycogen Phosphorylase B"/>
    <property type="match status" value="2"/>
</dbReference>
<name>A0A8J6P6P5_9BACT</name>
<evidence type="ECO:0000259" key="2">
    <source>
        <dbReference type="Pfam" id="PF00534"/>
    </source>
</evidence>
<proteinExistence type="predicted"/>
<dbReference type="AlphaFoldDB" id="A0A8J6P6P5"/>
<dbReference type="Proteomes" id="UP000605201">
    <property type="component" value="Unassembled WGS sequence"/>
</dbReference>
<feature type="domain" description="Glycosyl transferase family 1" evidence="2">
    <location>
        <begin position="214"/>
        <end position="393"/>
    </location>
</feature>
<dbReference type="GO" id="GO:0009103">
    <property type="term" value="P:lipopolysaccharide biosynthetic process"/>
    <property type="evidence" value="ECO:0007669"/>
    <property type="project" value="TreeGrafter"/>
</dbReference>
<dbReference type="PANTHER" id="PTHR46401">
    <property type="entry name" value="GLYCOSYLTRANSFERASE WBBK-RELATED"/>
    <property type="match status" value="1"/>
</dbReference>
<dbReference type="CDD" id="cd03801">
    <property type="entry name" value="GT4_PimA-like"/>
    <property type="match status" value="1"/>
</dbReference>
<organism evidence="3 4">
    <name type="scientific">Candidatus Desulfatibia vada</name>
    <dbReference type="NCBI Taxonomy" id="2841696"/>
    <lineage>
        <taxon>Bacteria</taxon>
        <taxon>Pseudomonadati</taxon>
        <taxon>Thermodesulfobacteriota</taxon>
        <taxon>Desulfobacteria</taxon>
        <taxon>Desulfobacterales</taxon>
        <taxon>Desulfobacterales incertae sedis</taxon>
        <taxon>Candidatus Desulfatibia</taxon>
    </lineage>
</organism>
<evidence type="ECO:0000313" key="4">
    <source>
        <dbReference type="Proteomes" id="UP000605201"/>
    </source>
</evidence>
<gene>
    <name evidence="3" type="ORF">H8D96_15225</name>
</gene>
<evidence type="ECO:0000313" key="3">
    <source>
        <dbReference type="EMBL" id="MBC8433260.1"/>
    </source>
</evidence>
<dbReference type="GO" id="GO:0016757">
    <property type="term" value="F:glycosyltransferase activity"/>
    <property type="evidence" value="ECO:0007669"/>
    <property type="project" value="InterPro"/>
</dbReference>
<sequence>MSKNIGFISTRFAGTDGVTLEASKWAQVFRQMGHQCFWFAGQLDKAQNRSMLVPEAFFQNEQNQWINNRIIGKKARSSEVTDKIHSLKILLKNRIKEFIEKFSIDLLVPQNALTIPMHVPLGIAITEIIAETQIPTIAHHHDFYWERTRFAVSAVGDYLRMSFPPNLPNMEHVVISSAAQEELALRTGIASIIIPNILDFDNPLRIDKEKTLNLRRTIGLNTDDIMILQPTRIVQRKGIEHAIELVKDLQDPRCKLVISHEAGDEGYEYAEWLRAEAQESGVDLRFLGMCMRDPWNELGGIKSEYTLFDVYPCADFVTYPSLYEGFGNAFLEAVYCKKPMLINRYATFVRDIEPKGFDLIAMDGFLTQKTVQRVKEVLSSPELKEQMVNHNYQVATRYYSYAVLKRWLNTLMTNFFGMEV</sequence>
<reference evidence="3 4" key="1">
    <citation type="submission" date="2020-08" db="EMBL/GenBank/DDBJ databases">
        <title>Bridging the membrane lipid divide: bacteria of the FCB group superphylum have the potential to synthesize archaeal ether lipids.</title>
        <authorList>
            <person name="Villanueva L."/>
            <person name="Von Meijenfeldt F.A.B."/>
            <person name="Westbye A.B."/>
            <person name="Yadav S."/>
            <person name="Hopmans E.C."/>
            <person name="Dutilh B.E."/>
            <person name="Sinninghe Damste J.S."/>
        </authorList>
    </citation>
    <scope>NUCLEOTIDE SEQUENCE [LARGE SCALE GENOMIC DNA]</scope>
    <source>
        <strain evidence="3">NIOZ-UU17</strain>
    </source>
</reference>
<keyword evidence="1" id="KW-0808">Transferase</keyword>
<comment type="caution">
    <text evidence="3">The sequence shown here is derived from an EMBL/GenBank/DDBJ whole genome shotgun (WGS) entry which is preliminary data.</text>
</comment>
<accession>A0A8J6P6P5</accession>
<evidence type="ECO:0000256" key="1">
    <source>
        <dbReference type="ARBA" id="ARBA00022679"/>
    </source>
</evidence>
<dbReference type="SUPFAM" id="SSF53756">
    <property type="entry name" value="UDP-Glycosyltransferase/glycogen phosphorylase"/>
    <property type="match status" value="1"/>
</dbReference>